<reference evidence="2" key="1">
    <citation type="submission" date="2023-10" db="EMBL/GenBank/DDBJ databases">
        <authorList>
            <person name="Chen Y."/>
            <person name="Shah S."/>
            <person name="Dougan E. K."/>
            <person name="Thang M."/>
            <person name="Chan C."/>
        </authorList>
    </citation>
    <scope>NUCLEOTIDE SEQUENCE [LARGE SCALE GENOMIC DNA]</scope>
</reference>
<dbReference type="Proteomes" id="UP001189429">
    <property type="component" value="Unassembled WGS sequence"/>
</dbReference>
<feature type="region of interest" description="Disordered" evidence="1">
    <location>
        <begin position="39"/>
        <end position="103"/>
    </location>
</feature>
<comment type="caution">
    <text evidence="2">The sequence shown here is derived from an EMBL/GenBank/DDBJ whole genome shotgun (WGS) entry which is preliminary data.</text>
</comment>
<proteinExistence type="predicted"/>
<dbReference type="EMBL" id="CAUYUJ010002292">
    <property type="protein sequence ID" value="CAK0800090.1"/>
    <property type="molecule type" value="Genomic_DNA"/>
</dbReference>
<feature type="compositionally biased region" description="Basic and acidic residues" evidence="1">
    <location>
        <begin position="93"/>
        <end position="103"/>
    </location>
</feature>
<sequence>HGTATGTHTDGGRLLFLWRPARRRHLGASVVPCGTARISLEGFGSRGPPGPESGRRRRAPGVPGLGPSPAEDGRWLASSLPRAGGAGAAGSKQEGRPDADQDLGEGRLDLKRFICQEVRRVVAAECALMLGSLELQLEAAVAAASHERAERLLRAFREECRGGAWPAAEAGGARPLTARLAGMQPQHARAGHEIERELEDVVGQCAALVEGADGRDRPAAASGGAEGTARPAG</sequence>
<feature type="non-terminal residue" evidence="2">
    <location>
        <position position="233"/>
    </location>
</feature>
<feature type="region of interest" description="Disordered" evidence="1">
    <location>
        <begin position="213"/>
        <end position="233"/>
    </location>
</feature>
<accession>A0ABN9Q6J3</accession>
<keyword evidence="3" id="KW-1185">Reference proteome</keyword>
<feature type="non-terminal residue" evidence="2">
    <location>
        <position position="1"/>
    </location>
</feature>
<organism evidence="2 3">
    <name type="scientific">Prorocentrum cordatum</name>
    <dbReference type="NCBI Taxonomy" id="2364126"/>
    <lineage>
        <taxon>Eukaryota</taxon>
        <taxon>Sar</taxon>
        <taxon>Alveolata</taxon>
        <taxon>Dinophyceae</taxon>
        <taxon>Prorocentrales</taxon>
        <taxon>Prorocentraceae</taxon>
        <taxon>Prorocentrum</taxon>
    </lineage>
</organism>
<gene>
    <name evidence="2" type="ORF">PCOR1329_LOCUS8357</name>
</gene>
<name>A0ABN9Q6J3_9DINO</name>
<evidence type="ECO:0000313" key="3">
    <source>
        <dbReference type="Proteomes" id="UP001189429"/>
    </source>
</evidence>
<protein>
    <submittedName>
        <fullName evidence="2">Uncharacterized protein</fullName>
    </submittedName>
</protein>
<evidence type="ECO:0000313" key="2">
    <source>
        <dbReference type="EMBL" id="CAK0800090.1"/>
    </source>
</evidence>
<evidence type="ECO:0000256" key="1">
    <source>
        <dbReference type="SAM" id="MobiDB-lite"/>
    </source>
</evidence>